<organism evidence="1 2">
    <name type="scientific">Colletotrichum liriopes</name>
    <dbReference type="NCBI Taxonomy" id="708192"/>
    <lineage>
        <taxon>Eukaryota</taxon>
        <taxon>Fungi</taxon>
        <taxon>Dikarya</taxon>
        <taxon>Ascomycota</taxon>
        <taxon>Pezizomycotina</taxon>
        <taxon>Sordariomycetes</taxon>
        <taxon>Hypocreomycetidae</taxon>
        <taxon>Glomerellales</taxon>
        <taxon>Glomerellaceae</taxon>
        <taxon>Colletotrichum</taxon>
        <taxon>Colletotrichum spaethianum species complex</taxon>
    </lineage>
</organism>
<sequence>MASPFDRAPSRPISFDLSRWHLTPHPKRTLTVETGYESDLSSAEPSSTVQESFLCERALPVPILDPHAPAIFNADSPAQDVYELFALSGRILE</sequence>
<dbReference type="EMBL" id="BPPX01000003">
    <property type="protein sequence ID" value="GJC79062.1"/>
    <property type="molecule type" value="Genomic_DNA"/>
</dbReference>
<gene>
    <name evidence="1" type="ORF">ColLi_01900</name>
</gene>
<accession>A0AA37LPC4</accession>
<comment type="caution">
    <text evidence="1">The sequence shown here is derived from an EMBL/GenBank/DDBJ whole genome shotgun (WGS) entry which is preliminary data.</text>
</comment>
<evidence type="ECO:0000313" key="1">
    <source>
        <dbReference type="EMBL" id="GJC79062.1"/>
    </source>
</evidence>
<name>A0AA37LPC4_9PEZI</name>
<dbReference type="Proteomes" id="UP001055172">
    <property type="component" value="Unassembled WGS sequence"/>
</dbReference>
<evidence type="ECO:0000313" key="2">
    <source>
        <dbReference type="Proteomes" id="UP001055172"/>
    </source>
</evidence>
<protein>
    <submittedName>
        <fullName evidence="1">Uncharacterized protein</fullName>
    </submittedName>
</protein>
<proteinExistence type="predicted"/>
<dbReference type="AlphaFoldDB" id="A0AA37LPC4"/>
<keyword evidence="2" id="KW-1185">Reference proteome</keyword>
<reference evidence="1 2" key="1">
    <citation type="submission" date="2021-07" db="EMBL/GenBank/DDBJ databases">
        <title>Genome data of Colletotrichum spaethianum.</title>
        <authorList>
            <person name="Utami Y.D."/>
            <person name="Hiruma K."/>
        </authorList>
    </citation>
    <scope>NUCLEOTIDE SEQUENCE [LARGE SCALE GENOMIC DNA]</scope>
    <source>
        <strain evidence="1 2">MAFF 242679</strain>
    </source>
</reference>